<keyword evidence="2" id="KW-0808">Transferase</keyword>
<name>A0A2I2KX28_9ACTN</name>
<dbReference type="InterPro" id="IPR011611">
    <property type="entry name" value="PfkB_dom"/>
</dbReference>
<dbReference type="PROSITE" id="PS00583">
    <property type="entry name" value="PFKB_KINASES_1"/>
    <property type="match status" value="1"/>
</dbReference>
<evidence type="ECO:0000256" key="3">
    <source>
        <dbReference type="ARBA" id="ARBA00022777"/>
    </source>
</evidence>
<dbReference type="Pfam" id="PF00294">
    <property type="entry name" value="PfkB"/>
    <property type="match status" value="1"/>
</dbReference>
<comment type="similarity">
    <text evidence="1">Belongs to the carbohydrate kinase PfkB family.</text>
</comment>
<dbReference type="PANTHER" id="PTHR10584:SF166">
    <property type="entry name" value="RIBOKINASE"/>
    <property type="match status" value="1"/>
</dbReference>
<dbReference type="InterPro" id="IPR029056">
    <property type="entry name" value="Ribokinase-like"/>
</dbReference>
<dbReference type="PRINTS" id="PR00990">
    <property type="entry name" value="RIBOKINASE"/>
</dbReference>
<proteinExistence type="inferred from homology"/>
<dbReference type="EMBL" id="FZMO01000357">
    <property type="protein sequence ID" value="SNQ50212.1"/>
    <property type="molecule type" value="Genomic_DNA"/>
</dbReference>
<evidence type="ECO:0000313" key="6">
    <source>
        <dbReference type="Proteomes" id="UP000234331"/>
    </source>
</evidence>
<evidence type="ECO:0000256" key="1">
    <source>
        <dbReference type="ARBA" id="ARBA00010688"/>
    </source>
</evidence>
<dbReference type="Proteomes" id="UP000234331">
    <property type="component" value="Unassembled WGS sequence"/>
</dbReference>
<dbReference type="SUPFAM" id="SSF53613">
    <property type="entry name" value="Ribokinase-like"/>
    <property type="match status" value="1"/>
</dbReference>
<dbReference type="AlphaFoldDB" id="A0A2I2KX28"/>
<organism evidence="5 6">
    <name type="scientific">Frankia canadensis</name>
    <dbReference type="NCBI Taxonomy" id="1836972"/>
    <lineage>
        <taxon>Bacteria</taxon>
        <taxon>Bacillati</taxon>
        <taxon>Actinomycetota</taxon>
        <taxon>Actinomycetes</taxon>
        <taxon>Frankiales</taxon>
        <taxon>Frankiaceae</taxon>
        <taxon>Frankia</taxon>
    </lineage>
</organism>
<dbReference type="PANTHER" id="PTHR10584">
    <property type="entry name" value="SUGAR KINASE"/>
    <property type="match status" value="1"/>
</dbReference>
<evidence type="ECO:0000256" key="2">
    <source>
        <dbReference type="ARBA" id="ARBA00022679"/>
    </source>
</evidence>
<dbReference type="InterPro" id="IPR002139">
    <property type="entry name" value="Ribo/fructo_kinase"/>
</dbReference>
<gene>
    <name evidence="5" type="ORF">FRACA_420013</name>
</gene>
<protein>
    <recommendedName>
        <fullName evidence="4">Carbohydrate kinase PfkB domain-containing protein</fullName>
    </recommendedName>
</protein>
<reference evidence="5 6" key="1">
    <citation type="submission" date="2017-06" db="EMBL/GenBank/DDBJ databases">
        <authorList>
            <person name="Kim H.J."/>
            <person name="Triplett B.A."/>
        </authorList>
    </citation>
    <scope>NUCLEOTIDE SEQUENCE [LARGE SCALE GENOMIC DNA]</scope>
    <source>
        <strain evidence="5">FRACA_ARgP5</strain>
    </source>
</reference>
<keyword evidence="6" id="KW-1185">Reference proteome</keyword>
<feature type="domain" description="Carbohydrate kinase PfkB" evidence="4">
    <location>
        <begin position="36"/>
        <end position="310"/>
    </location>
</feature>
<evidence type="ECO:0000313" key="5">
    <source>
        <dbReference type="EMBL" id="SNQ50212.1"/>
    </source>
</evidence>
<dbReference type="GO" id="GO:0006796">
    <property type="term" value="P:phosphate-containing compound metabolic process"/>
    <property type="evidence" value="ECO:0007669"/>
    <property type="project" value="UniProtKB-ARBA"/>
</dbReference>
<dbReference type="InterPro" id="IPR002173">
    <property type="entry name" value="Carboh/pur_kinase_PfkB_CS"/>
</dbReference>
<sequence>MSTERVGEGDLPPRFVVAGAFVLDCLIEAADLPAWGRYLRADAMRMVPGGKAFNQAVTLARLGLQVAAVGAVGRDPVGVAIRSVLVTEGVEVSAMAVRPGAPTPVCVVHTRGDGEKAVVWRVPDELAGTGHDLARAVGASGGHVDAALVTFEFPWAVPDLVTAAAKADARVIVDPAPTVRDAGLLDEVPWEQVDVLVPNESEARALLGAHPAAAGAALQLAAAVADRLGVPTVCVTLGARGCVLHTAERSTHHPAPPAAVVDTTAAGDAFTAVFAARLVAGQPPDEAVRAALLAAALTVARPGAYEALPTARELRDVTARGDRGRGRGALSHRAC</sequence>
<keyword evidence="3" id="KW-0418">Kinase</keyword>
<dbReference type="RefSeq" id="WP_101833531.1">
    <property type="nucleotide sequence ID" value="NZ_FZMO01000357.1"/>
</dbReference>
<dbReference type="OrthoDB" id="7946249at2"/>
<evidence type="ECO:0000259" key="4">
    <source>
        <dbReference type="Pfam" id="PF00294"/>
    </source>
</evidence>
<dbReference type="GO" id="GO:0016301">
    <property type="term" value="F:kinase activity"/>
    <property type="evidence" value="ECO:0007669"/>
    <property type="project" value="UniProtKB-KW"/>
</dbReference>
<dbReference type="Gene3D" id="3.40.1190.20">
    <property type="match status" value="1"/>
</dbReference>
<accession>A0A2I2KX28</accession>